<accession>A0ACC6P5Q6</accession>
<proteinExistence type="predicted"/>
<dbReference type="EMBL" id="JAWDIE010000032">
    <property type="protein sequence ID" value="MEJ7139531.1"/>
    <property type="molecule type" value="Genomic_DNA"/>
</dbReference>
<comment type="caution">
    <text evidence="1">The sequence shown here is derived from an EMBL/GenBank/DDBJ whole genome shotgun (WGS) entry which is preliminary data.</text>
</comment>
<gene>
    <name evidence="1" type="primary">traI</name>
    <name evidence="1" type="ORF">RV045_13980</name>
</gene>
<protein>
    <submittedName>
        <fullName evidence="1">TraI/MobA(P) family conjugative relaxase</fullName>
    </submittedName>
</protein>
<evidence type="ECO:0000313" key="2">
    <source>
        <dbReference type="Proteomes" id="UP001364695"/>
    </source>
</evidence>
<organism evidence="1 2">
    <name type="scientific">Amphibiibacter pelophylacis</name>
    <dbReference type="NCBI Taxonomy" id="1799477"/>
    <lineage>
        <taxon>Bacteria</taxon>
        <taxon>Pseudomonadati</taxon>
        <taxon>Pseudomonadota</taxon>
        <taxon>Betaproteobacteria</taxon>
        <taxon>Burkholderiales</taxon>
        <taxon>Sphaerotilaceae</taxon>
        <taxon>Amphibiibacter</taxon>
    </lineage>
</organism>
<name>A0ACC6P5Q6_9BURK</name>
<sequence>MAIFKATAKRNDGRSSFAALVSYIGREDTHECRESTAPLIESELFEGMPEHLRGELLTLEDLPGLDDIEQRAPLRQARTLSNVQTLRMGGTGRGRPAPTVPMETNCLDIDTAAAEMQAVAALNPRIKDPVYHFLVSLKKGERLPNEAMFDIARHTMKGLGFEGHQYAAAIHADTDNLHVHVAVNRVHPETYKAVYPDRDHYKGARAMREIELRYGLGHDKGAFAVFERDGETVIDWASKDTRNTKEKAPTKARDMEVHGRESLFSYARGEPRAAIVEALKSPSLSWGELHQVMGRYGLELRQKGQGFAVYDRSNPEQTPIKASDMHERLSKTRLEKQLGPYQTAPEIEQPAQTYNPERKPSRDPLSRAERAELRAQQRRELRELYDQAKRPLADDIAKQVQALKATYALKGKTITEQAQAQRKAIQSGDHPAPMKKAMLSVLAAETVKQRAELREAMKRDRAAIGKVQNYREWVADQAEAGHPAAISALRGYVYADKRKLRQWQWAEQKREGLPGLKAPGEADQEPQAFEFKTVKAMTYQVNRQTGDVIYQVAGRAAFTDHGRRITFQAANDDAVILAGLKLAQQKYGQRLDVTGSDAFKRQVAAVAARHGLRVTFTDQAIEQHRQQLAAPTKPAELAAAPKTAEQSRQEAEQLARQAIGQGVRLHAIGEGATARGQIVGETAHHYVQRVSPTVAAIHDKARFAHLPPGQRPKTGQHLAISYADTRGKAVPIQPQTRGKSLTL</sequence>
<evidence type="ECO:0000313" key="1">
    <source>
        <dbReference type="EMBL" id="MEJ7139531.1"/>
    </source>
</evidence>
<dbReference type="Proteomes" id="UP001364695">
    <property type="component" value="Unassembled WGS sequence"/>
</dbReference>
<reference evidence="1" key="1">
    <citation type="submission" date="2023-10" db="EMBL/GenBank/DDBJ databases">
        <title>Amphibacter perezi, gen. nov., sp. nov. a novel taxa of the family Comamonadaceae, class Betaproteobacteria isolated from the skin microbiota of Pelophylax perezi from different populations.</title>
        <authorList>
            <person name="Costa S."/>
            <person name="Proenca D.N."/>
            <person name="Lopes I."/>
            <person name="Morais P.V."/>
        </authorList>
    </citation>
    <scope>NUCLEOTIDE SEQUENCE</scope>
    <source>
        <strain evidence="1">SL12-8</strain>
    </source>
</reference>
<keyword evidence="2" id="KW-1185">Reference proteome</keyword>